<dbReference type="SUPFAM" id="SSF53448">
    <property type="entry name" value="Nucleotide-diphospho-sugar transferases"/>
    <property type="match status" value="1"/>
</dbReference>
<evidence type="ECO:0000256" key="3">
    <source>
        <dbReference type="ARBA" id="ARBA00022842"/>
    </source>
</evidence>
<keyword evidence="6" id="KW-1185">Reference proteome</keyword>
<proteinExistence type="predicted"/>
<comment type="caution">
    <text evidence="5">The sequence shown here is derived from an EMBL/GenBank/DDBJ whole genome shotgun (WGS) entry which is preliminary data.</text>
</comment>
<dbReference type="Proteomes" id="UP001500021">
    <property type="component" value="Unassembled WGS sequence"/>
</dbReference>
<dbReference type="InterPro" id="IPR050065">
    <property type="entry name" value="GlmU-like"/>
</dbReference>
<reference evidence="5 6" key="1">
    <citation type="journal article" date="2019" name="Int. J. Syst. Evol. Microbiol.">
        <title>The Global Catalogue of Microorganisms (GCM) 10K type strain sequencing project: providing services to taxonomists for standard genome sequencing and annotation.</title>
        <authorList>
            <consortium name="The Broad Institute Genomics Platform"/>
            <consortium name="The Broad Institute Genome Sequencing Center for Infectious Disease"/>
            <person name="Wu L."/>
            <person name="Ma J."/>
        </authorList>
    </citation>
    <scope>NUCLEOTIDE SEQUENCE [LARGE SCALE GENOMIC DNA]</scope>
    <source>
        <strain evidence="5 6">JCM 15608</strain>
    </source>
</reference>
<gene>
    <name evidence="5" type="ORF">GCM10009111_10630</name>
</gene>
<organism evidence="5 6">
    <name type="scientific">Colwellia asteriadis</name>
    <dbReference type="NCBI Taxonomy" id="517723"/>
    <lineage>
        <taxon>Bacteria</taxon>
        <taxon>Pseudomonadati</taxon>
        <taxon>Pseudomonadota</taxon>
        <taxon>Gammaproteobacteria</taxon>
        <taxon>Alteromonadales</taxon>
        <taxon>Colwelliaceae</taxon>
        <taxon>Colwellia</taxon>
    </lineage>
</organism>
<evidence type="ECO:0000256" key="1">
    <source>
        <dbReference type="ARBA" id="ARBA00022679"/>
    </source>
</evidence>
<dbReference type="InterPro" id="IPR025877">
    <property type="entry name" value="MobA-like_NTP_Trfase"/>
</dbReference>
<dbReference type="EMBL" id="BAAAFA010000003">
    <property type="protein sequence ID" value="GAA0814161.1"/>
    <property type="molecule type" value="Genomic_DNA"/>
</dbReference>
<evidence type="ECO:0000256" key="2">
    <source>
        <dbReference type="ARBA" id="ARBA00022695"/>
    </source>
</evidence>
<protein>
    <submittedName>
        <fullName evidence="5">NTP transferase domain-containing protein</fullName>
    </submittedName>
</protein>
<dbReference type="Pfam" id="PF12804">
    <property type="entry name" value="NTP_transf_3"/>
    <property type="match status" value="1"/>
</dbReference>
<sequence>MSTLVILAAGLGSRFGGNKQLAEFGERKLTLMEYNIIHAAQAGFTDVVFIIRPELEQTLTSQVIPRLPNTIKAHTVHQSLSTLPQGCQVNTERTKPLGTAHALWCCHKLIKTTFAVINADDYYGAQAFNLLFTQAKSQPNDHAMVAYQLKSTLSEFGGVNRGLCQVSPHSTLQGIEECEDIQLINNTLVGRINNNEHTVLKDNSLISMNCWLFNCDIFALLENEIRIMLSEHSQTKSALSQKYLKQECYLPTVVMKQIKQQQKNVHVLCSTEQWFGLTYPQDAALVDKKVTAIFK</sequence>
<accession>A0ABN1L4W3</accession>
<dbReference type="PANTHER" id="PTHR43584:SF8">
    <property type="entry name" value="N-ACETYLMURAMATE ALPHA-1-PHOSPHATE URIDYLYLTRANSFERASE"/>
    <property type="match status" value="1"/>
</dbReference>
<evidence type="ECO:0000313" key="6">
    <source>
        <dbReference type="Proteomes" id="UP001500021"/>
    </source>
</evidence>
<dbReference type="PANTHER" id="PTHR43584">
    <property type="entry name" value="NUCLEOTIDYL TRANSFERASE"/>
    <property type="match status" value="1"/>
</dbReference>
<dbReference type="InterPro" id="IPR029044">
    <property type="entry name" value="Nucleotide-diphossugar_trans"/>
</dbReference>
<dbReference type="GO" id="GO:0016740">
    <property type="term" value="F:transferase activity"/>
    <property type="evidence" value="ECO:0007669"/>
    <property type="project" value="UniProtKB-KW"/>
</dbReference>
<keyword evidence="3" id="KW-0460">Magnesium</keyword>
<name>A0ABN1L4W3_9GAMM</name>
<dbReference type="Gene3D" id="3.90.550.10">
    <property type="entry name" value="Spore Coat Polysaccharide Biosynthesis Protein SpsA, Chain A"/>
    <property type="match status" value="1"/>
</dbReference>
<keyword evidence="1 5" id="KW-0808">Transferase</keyword>
<evidence type="ECO:0000259" key="4">
    <source>
        <dbReference type="Pfam" id="PF12804"/>
    </source>
</evidence>
<keyword evidence="2" id="KW-0548">Nucleotidyltransferase</keyword>
<evidence type="ECO:0000313" key="5">
    <source>
        <dbReference type="EMBL" id="GAA0814161.1"/>
    </source>
</evidence>
<dbReference type="RefSeq" id="WP_343815868.1">
    <property type="nucleotide sequence ID" value="NZ_BAAAFA010000003.1"/>
</dbReference>
<feature type="domain" description="MobA-like NTP transferase" evidence="4">
    <location>
        <begin position="5"/>
        <end position="80"/>
    </location>
</feature>